<organism evidence="11 12">
    <name type="scientific">Mesoplasma syrphidae</name>
    <dbReference type="NCBI Taxonomy" id="225999"/>
    <lineage>
        <taxon>Bacteria</taxon>
        <taxon>Bacillati</taxon>
        <taxon>Mycoplasmatota</taxon>
        <taxon>Mollicutes</taxon>
        <taxon>Entomoplasmatales</taxon>
        <taxon>Entomoplasmataceae</taxon>
        <taxon>Mesoplasma</taxon>
    </lineage>
</organism>
<dbReference type="Pfam" id="PF00231">
    <property type="entry name" value="ATP-synt"/>
    <property type="match status" value="1"/>
</dbReference>
<dbReference type="CDD" id="cd12151">
    <property type="entry name" value="F1-ATPase_gamma"/>
    <property type="match status" value="1"/>
</dbReference>
<proteinExistence type="inferred from homology"/>
<dbReference type="InterPro" id="IPR023632">
    <property type="entry name" value="ATP_synth_F1_gsu_CS"/>
</dbReference>
<dbReference type="Gene3D" id="3.40.1380.10">
    <property type="match status" value="1"/>
</dbReference>
<keyword evidence="4 10" id="KW-0813">Transport</keyword>
<evidence type="ECO:0000256" key="10">
    <source>
        <dbReference type="HAMAP-Rule" id="MF_00815"/>
    </source>
</evidence>
<evidence type="ECO:0000256" key="8">
    <source>
        <dbReference type="ARBA" id="ARBA00023196"/>
    </source>
</evidence>
<dbReference type="AlphaFoldDB" id="A0A2K9BVW6"/>
<name>A0A2K9BVW6_9MOLU</name>
<dbReference type="PANTHER" id="PTHR11693:SF22">
    <property type="entry name" value="ATP SYNTHASE SUBUNIT GAMMA, MITOCHONDRIAL"/>
    <property type="match status" value="1"/>
</dbReference>
<evidence type="ECO:0000313" key="11">
    <source>
        <dbReference type="EMBL" id="AUF83860.1"/>
    </source>
</evidence>
<dbReference type="PRINTS" id="PR00126">
    <property type="entry name" value="ATPASEGAMMA"/>
</dbReference>
<dbReference type="RefSeq" id="WP_027048245.1">
    <property type="nucleotide sequence ID" value="NZ_CP025257.1"/>
</dbReference>
<dbReference type="GO" id="GO:0042777">
    <property type="term" value="P:proton motive force-driven plasma membrane ATP synthesis"/>
    <property type="evidence" value="ECO:0007669"/>
    <property type="project" value="UniProtKB-UniRule"/>
</dbReference>
<accession>A0A2K9BVW6</accession>
<keyword evidence="10" id="KW-1003">Cell membrane</keyword>
<dbReference type="OrthoDB" id="9812769at2"/>
<dbReference type="KEGG" id="msyr:CXP39_03655"/>
<dbReference type="GO" id="GO:0005886">
    <property type="term" value="C:plasma membrane"/>
    <property type="evidence" value="ECO:0007669"/>
    <property type="project" value="UniProtKB-SubCell"/>
</dbReference>
<evidence type="ECO:0000256" key="6">
    <source>
        <dbReference type="ARBA" id="ARBA00023065"/>
    </source>
</evidence>
<evidence type="ECO:0000256" key="3">
    <source>
        <dbReference type="ARBA" id="ARBA00007681"/>
    </source>
</evidence>
<evidence type="ECO:0000256" key="5">
    <source>
        <dbReference type="ARBA" id="ARBA00022781"/>
    </source>
</evidence>
<keyword evidence="12" id="KW-1185">Reference proteome</keyword>
<comment type="subunit">
    <text evidence="10">F-type ATPases have 2 components, CF(1) - the catalytic core - and CF(0) - the membrane proton channel. CF(1) has five subunits: alpha(3), beta(3), gamma(1), delta(1), epsilon(1). CF(0) has three main subunits: a, b and c.</text>
</comment>
<dbReference type="GO" id="GO:0045259">
    <property type="term" value="C:proton-transporting ATP synthase complex"/>
    <property type="evidence" value="ECO:0007669"/>
    <property type="project" value="UniProtKB-KW"/>
</dbReference>
<evidence type="ECO:0000256" key="2">
    <source>
        <dbReference type="ARBA" id="ARBA00004170"/>
    </source>
</evidence>
<keyword evidence="6 10" id="KW-0406">Ion transport</keyword>
<keyword evidence="8 10" id="KW-0139">CF(1)</keyword>
<dbReference type="Proteomes" id="UP000233419">
    <property type="component" value="Chromosome"/>
</dbReference>
<evidence type="ECO:0000313" key="12">
    <source>
        <dbReference type="Proteomes" id="UP000233419"/>
    </source>
</evidence>
<dbReference type="NCBIfam" id="TIGR01146">
    <property type="entry name" value="ATPsyn_F1gamma"/>
    <property type="match status" value="1"/>
</dbReference>
<keyword evidence="7 10" id="KW-0472">Membrane</keyword>
<dbReference type="PROSITE" id="PS00153">
    <property type="entry name" value="ATPASE_GAMMA"/>
    <property type="match status" value="1"/>
</dbReference>
<dbReference type="PANTHER" id="PTHR11693">
    <property type="entry name" value="ATP SYNTHASE GAMMA CHAIN"/>
    <property type="match status" value="1"/>
</dbReference>
<dbReference type="GO" id="GO:0005524">
    <property type="term" value="F:ATP binding"/>
    <property type="evidence" value="ECO:0007669"/>
    <property type="project" value="UniProtKB-UniRule"/>
</dbReference>
<protein>
    <recommendedName>
        <fullName evidence="10">ATP synthase gamma chain</fullName>
    </recommendedName>
    <alternativeName>
        <fullName evidence="10">ATP synthase F1 sector gamma subunit</fullName>
    </alternativeName>
    <alternativeName>
        <fullName evidence="10">F-ATPase gamma subunit</fullName>
    </alternativeName>
</protein>
<evidence type="ECO:0000256" key="9">
    <source>
        <dbReference type="ARBA" id="ARBA00023310"/>
    </source>
</evidence>
<dbReference type="HAMAP" id="MF_00815">
    <property type="entry name" value="ATP_synth_gamma_bact"/>
    <property type="match status" value="1"/>
</dbReference>
<dbReference type="InterPro" id="IPR000131">
    <property type="entry name" value="ATP_synth_F1_gsu"/>
</dbReference>
<dbReference type="EMBL" id="CP025257">
    <property type="protein sequence ID" value="AUF83860.1"/>
    <property type="molecule type" value="Genomic_DNA"/>
</dbReference>
<keyword evidence="5 10" id="KW-0375">Hydrogen ion transport</keyword>
<reference evidence="11 12" key="1">
    <citation type="submission" date="2017-12" db="EMBL/GenBank/DDBJ databases">
        <title>Mesoplasma syrphidae YJS, Complete Genome.</title>
        <authorList>
            <person name="Knight T.F."/>
            <person name="Citino T."/>
            <person name="Rubinstein R."/>
            <person name="Neuschaefer Z."/>
        </authorList>
    </citation>
    <scope>NUCLEOTIDE SEQUENCE [LARGE SCALE GENOMIC DNA]</scope>
    <source>
        <strain evidence="11 12">YJS</strain>
    </source>
</reference>
<dbReference type="Gene3D" id="1.10.287.80">
    <property type="entry name" value="ATP synthase, gamma subunit, helix hairpin domain"/>
    <property type="match status" value="1"/>
</dbReference>
<comment type="subcellular location">
    <subcellularLocation>
        <location evidence="10">Cell membrane</location>
        <topology evidence="10">Peripheral membrane protein</topology>
    </subcellularLocation>
    <subcellularLocation>
        <location evidence="2">Membrane</location>
        <topology evidence="2">Peripheral membrane protein</topology>
    </subcellularLocation>
</comment>
<comment type="similarity">
    <text evidence="3 10">Belongs to the ATPase gamma chain family.</text>
</comment>
<keyword evidence="9 10" id="KW-0066">ATP synthesis</keyword>
<evidence type="ECO:0000256" key="7">
    <source>
        <dbReference type="ARBA" id="ARBA00023136"/>
    </source>
</evidence>
<dbReference type="InterPro" id="IPR035968">
    <property type="entry name" value="ATP_synth_F1_ATPase_gsu"/>
</dbReference>
<evidence type="ECO:0000256" key="4">
    <source>
        <dbReference type="ARBA" id="ARBA00022448"/>
    </source>
</evidence>
<gene>
    <name evidence="10" type="primary">atpG</name>
    <name evidence="11" type="ORF">CXP39_03655</name>
</gene>
<dbReference type="GO" id="GO:0046933">
    <property type="term" value="F:proton-transporting ATP synthase activity, rotational mechanism"/>
    <property type="evidence" value="ECO:0007669"/>
    <property type="project" value="UniProtKB-UniRule"/>
</dbReference>
<sequence>MANLSALKAEIIAINNIGKITNAMKLVASAKLRRIGKRVVETQEYVSEVYTVFNNIIKQSNESVFLKKSDNEIKKTLWIVINSNLGLCGGYNQNINKLVVNNLKENDEVYAIGTKAVAFYKNRKTKIKDQRIDVDITFTNQQAREMGNDIMSWYTSGEFDEIKIVYTKFINNVTFEPTALRLFPIIKSDNLESSYKGEVLFEPSAEVILETTVNMFLNTILFGTIVESQVSEQASRRLAMENATNNGEDLSNELNIKYNRRRQSAITQEISEIVSGANAQLK</sequence>
<comment type="function">
    <text evidence="1 10">Produces ATP from ADP in the presence of a proton gradient across the membrane. The gamma chain is believed to be important in regulating ATPase activity and the flow of protons through the CF(0) complex.</text>
</comment>
<evidence type="ECO:0000256" key="1">
    <source>
        <dbReference type="ARBA" id="ARBA00003456"/>
    </source>
</evidence>
<dbReference type="SUPFAM" id="SSF52943">
    <property type="entry name" value="ATP synthase (F1-ATPase), gamma subunit"/>
    <property type="match status" value="1"/>
</dbReference>